<evidence type="ECO:0000313" key="2">
    <source>
        <dbReference type="Proteomes" id="UP001050241"/>
    </source>
</evidence>
<protein>
    <submittedName>
        <fullName evidence="1">Uncharacterized protein</fullName>
    </submittedName>
</protein>
<evidence type="ECO:0000313" key="1">
    <source>
        <dbReference type="EMBL" id="GJJ81379.1"/>
    </source>
</evidence>
<reference evidence="1" key="1">
    <citation type="submission" date="2021-11" db="EMBL/GenBank/DDBJ databases">
        <title>WGS analysis for carbapenemase-producing Enterobacterales outbreak in a University Hospital, Japan.</title>
        <authorList>
            <person name="Tukada M."/>
            <person name="Miyazaki T."/>
            <person name="Aoki K."/>
            <person name="Yoshizawa S."/>
            <person name="Ishii Y."/>
            <person name="Tateda K."/>
        </authorList>
    </citation>
    <scope>NUCLEOTIDE SEQUENCE</scope>
    <source>
        <strain evidence="1">TUM16652</strain>
    </source>
</reference>
<dbReference type="EMBL" id="BQFY01000001">
    <property type="protein sequence ID" value="GJJ81379.1"/>
    <property type="molecule type" value="Genomic_DNA"/>
</dbReference>
<comment type="caution">
    <text evidence="1">The sequence shown here is derived from an EMBL/GenBank/DDBJ whole genome shotgun (WGS) entry which is preliminary data.</text>
</comment>
<name>A0ABD0BMX9_ENTCL</name>
<sequence>MQKRALWRENAHFIDADHTFRFRYFSFVLVNDKLTLCLQGIVTVTGGHANNKHYSFAGFRL</sequence>
<dbReference type="AlphaFoldDB" id="A0ABD0BMX9"/>
<organism evidence="1 2">
    <name type="scientific">Enterobacter cloacae</name>
    <dbReference type="NCBI Taxonomy" id="550"/>
    <lineage>
        <taxon>Bacteria</taxon>
        <taxon>Pseudomonadati</taxon>
        <taxon>Pseudomonadota</taxon>
        <taxon>Gammaproteobacteria</taxon>
        <taxon>Enterobacterales</taxon>
        <taxon>Enterobacteriaceae</taxon>
        <taxon>Enterobacter</taxon>
        <taxon>Enterobacter cloacae complex</taxon>
    </lineage>
</organism>
<gene>
    <name evidence="1" type="ORF">TUM16652_00780</name>
</gene>
<dbReference type="Proteomes" id="UP001050241">
    <property type="component" value="Unassembled WGS sequence"/>
</dbReference>
<accession>A0ABD0BMX9</accession>
<proteinExistence type="predicted"/>